<evidence type="ECO:0000313" key="3">
    <source>
        <dbReference type="Proteomes" id="UP000258309"/>
    </source>
</evidence>
<feature type="non-terminal residue" evidence="2">
    <location>
        <position position="1"/>
    </location>
</feature>
<feature type="domain" description="SRR1-like" evidence="1">
    <location>
        <begin position="162"/>
        <end position="343"/>
    </location>
</feature>
<comment type="caution">
    <text evidence="2">The sequence shown here is derived from an EMBL/GenBank/DDBJ whole genome shotgun (WGS) entry which is preliminary data.</text>
</comment>
<reference evidence="2 3" key="1">
    <citation type="submission" date="2018-05" db="EMBL/GenBank/DDBJ databases">
        <title>Draft genome sequence of Scytalidium lignicola DSM 105466, a ubiquitous saprotrophic fungus.</title>
        <authorList>
            <person name="Buettner E."/>
            <person name="Gebauer A.M."/>
            <person name="Hofrichter M."/>
            <person name="Liers C."/>
            <person name="Kellner H."/>
        </authorList>
    </citation>
    <scope>NUCLEOTIDE SEQUENCE [LARGE SCALE GENOMIC DNA]</scope>
    <source>
        <strain evidence="2 3">DSM 105466</strain>
    </source>
</reference>
<proteinExistence type="predicted"/>
<evidence type="ECO:0000259" key="1">
    <source>
        <dbReference type="Pfam" id="PF07985"/>
    </source>
</evidence>
<dbReference type="OrthoDB" id="5230585at2759"/>
<accession>A0A3E2GTC6</accession>
<dbReference type="Pfam" id="PF07985">
    <property type="entry name" value="SRR1"/>
    <property type="match status" value="1"/>
</dbReference>
<evidence type="ECO:0000313" key="2">
    <source>
        <dbReference type="EMBL" id="RFU24346.1"/>
    </source>
</evidence>
<name>A0A3E2GTC6_SCYLI</name>
<dbReference type="PANTHER" id="PTHR42080">
    <property type="entry name" value="SRR1 DOMAIN-CONTAINING PROTEIN"/>
    <property type="match status" value="1"/>
</dbReference>
<dbReference type="OMA" id="IVADVQW"/>
<gene>
    <name evidence="2" type="ORF">B7463_g11992</name>
</gene>
<dbReference type="EMBL" id="NCSJ02000462">
    <property type="protein sequence ID" value="RFU24346.1"/>
    <property type="molecule type" value="Genomic_DNA"/>
</dbReference>
<sequence>MGETIEPLPTADELVTEFYEVDIAQATSRIKYILETYAAGKQLFPRDLLQDLDRQISENKEHVYIKNFDGEAIKYSLKVPDWFSDTCESYRIMYSSIEQLTNFDPDTLPDQMIEQRPVSICYVDFDKHPTSDLDQVKRTFTHYNQEWMKSETCTSLRKQFAASTVYINKMVCFALGSPSWMDNQRIEARCYTQHAAVQTIAEVLAAKNGTSISCFAQDPEYSDVDKEFLRSIGITPVEDPKGFLEVDDRTLVISISPNVPVKQIVADVQWPAAMMWNTVTSEEIEEKKEWKKEIFDDDESERVTWVSPFSTDPDSLRVRSMVEHYQPYELPDSNDHFGDLTIYLKN</sequence>
<dbReference type="InterPro" id="IPR012942">
    <property type="entry name" value="SRR1-like"/>
</dbReference>
<dbReference type="AlphaFoldDB" id="A0A3E2GTC6"/>
<organism evidence="2 3">
    <name type="scientific">Scytalidium lignicola</name>
    <name type="common">Hyphomycete</name>
    <dbReference type="NCBI Taxonomy" id="5539"/>
    <lineage>
        <taxon>Eukaryota</taxon>
        <taxon>Fungi</taxon>
        <taxon>Dikarya</taxon>
        <taxon>Ascomycota</taxon>
        <taxon>Pezizomycotina</taxon>
        <taxon>Leotiomycetes</taxon>
        <taxon>Leotiomycetes incertae sedis</taxon>
        <taxon>Scytalidium</taxon>
    </lineage>
</organism>
<keyword evidence="3" id="KW-1185">Reference proteome</keyword>
<dbReference type="PANTHER" id="PTHR42080:SF3">
    <property type="entry name" value="SRR1-LIKE DOMAIN-CONTAINING PROTEIN"/>
    <property type="match status" value="1"/>
</dbReference>
<dbReference type="Proteomes" id="UP000258309">
    <property type="component" value="Unassembled WGS sequence"/>
</dbReference>
<protein>
    <recommendedName>
        <fullName evidence="1">SRR1-like domain-containing protein</fullName>
    </recommendedName>
</protein>
<feature type="non-terminal residue" evidence="2">
    <location>
        <position position="346"/>
    </location>
</feature>